<keyword evidence="4" id="KW-1185">Reference proteome</keyword>
<dbReference type="AlphaFoldDB" id="Q2Y789"/>
<accession>Q2Y789</accession>
<dbReference type="Proteomes" id="UP000236751">
    <property type="component" value="Unassembled WGS sequence"/>
</dbReference>
<reference evidence="2 4" key="3">
    <citation type="journal article" date="2008" name="Appl. Environ. Microbiol.">
        <title>Complete genome sequence of Nitrosospira multiformis, an ammonia-oxidizing bacterium from the soil environment.</title>
        <authorList>
            <person name="Norton J.M."/>
            <person name="Klotz M.G."/>
            <person name="Stein L.Y."/>
            <person name="Arp D.J."/>
            <person name="Bottomley P.J."/>
            <person name="Chain P.S."/>
            <person name="Hauser L.J."/>
            <person name="Land M.L."/>
            <person name="Larimer F.W."/>
            <person name="Shin M.W."/>
            <person name="Starkenburg S.R."/>
        </authorList>
    </citation>
    <scope>NUCLEOTIDE SEQUENCE [LARGE SCALE GENOMIC DNA]</scope>
    <source>
        <strain evidence="2">ATCC 25196</strain>
        <strain evidence="4">ATCC 25196 / NCIMB 11849 / C 71</strain>
    </source>
</reference>
<feature type="domain" description="VOC" evidence="1">
    <location>
        <begin position="11"/>
        <end position="125"/>
    </location>
</feature>
<dbReference type="EMBL" id="CP000103">
    <property type="protein sequence ID" value="ABB75382.1"/>
    <property type="molecule type" value="Genomic_DNA"/>
</dbReference>
<dbReference type="RefSeq" id="WP_011381393.1">
    <property type="nucleotide sequence ID" value="NC_007614.1"/>
</dbReference>
<dbReference type="STRING" id="323848.Nmul_A2089"/>
<dbReference type="Gene3D" id="3.10.180.10">
    <property type="entry name" value="2,3-Dihydroxybiphenyl 1,2-Dioxygenase, domain 1"/>
    <property type="match status" value="1"/>
</dbReference>
<organism evidence="2 4">
    <name type="scientific">Nitrosospira multiformis (strain ATCC 25196 / NCIMB 11849 / C 71)</name>
    <dbReference type="NCBI Taxonomy" id="323848"/>
    <lineage>
        <taxon>Bacteria</taxon>
        <taxon>Pseudomonadati</taxon>
        <taxon>Pseudomonadota</taxon>
        <taxon>Betaproteobacteria</taxon>
        <taxon>Nitrosomonadales</taxon>
        <taxon>Nitrosomonadaceae</taxon>
        <taxon>Nitrosospira</taxon>
    </lineage>
</organism>
<name>Q2Y789_NITMU</name>
<dbReference type="EMBL" id="FNVK01000026">
    <property type="protein sequence ID" value="SEG05937.1"/>
    <property type="molecule type" value="Genomic_DNA"/>
</dbReference>
<dbReference type="Pfam" id="PF00903">
    <property type="entry name" value="Glyoxalase"/>
    <property type="match status" value="1"/>
</dbReference>
<reference evidence="2" key="2">
    <citation type="submission" date="2005-08" db="EMBL/GenBank/DDBJ databases">
        <title>Complete sequence of Chromosome 1 of Nitrosospira multiformis ATCC 25196.</title>
        <authorList>
            <consortium name="US DOE Joint Genome Institute"/>
            <person name="Copeland A."/>
            <person name="Lucas S."/>
            <person name="Lapidus A."/>
            <person name="Barry K."/>
            <person name="Detter J.C."/>
            <person name="Glavina T."/>
            <person name="Hammon N."/>
            <person name="Israni S."/>
            <person name="Pitluck S."/>
            <person name="Chain P."/>
            <person name="Malfatti S."/>
            <person name="Shin M."/>
            <person name="Vergez L."/>
            <person name="Schmutz J."/>
            <person name="Larimer F."/>
            <person name="Land M."/>
            <person name="Hauser L."/>
            <person name="Kyrpides N."/>
            <person name="Lykidis A."/>
            <person name="Richardson P."/>
        </authorList>
    </citation>
    <scope>NUCLEOTIDE SEQUENCE</scope>
    <source>
        <strain evidence="2">ATCC 25196</strain>
    </source>
</reference>
<proteinExistence type="predicted"/>
<dbReference type="HOGENOM" id="CLU_113303_0_0_4"/>
<dbReference type="InterPro" id="IPR029068">
    <property type="entry name" value="Glyas_Bleomycin-R_OHBP_Dase"/>
</dbReference>
<reference evidence="4" key="1">
    <citation type="submission" date="2005-08" db="EMBL/GenBank/DDBJ databases">
        <title>Complete sequence of chromosome 1 of Nitrosospira multiformis ATCC 25196.</title>
        <authorList>
            <person name="Copeland A."/>
            <person name="Lucas S."/>
            <person name="Lapidus A."/>
            <person name="Barry K."/>
            <person name="Detter J.C."/>
            <person name="Glavina T."/>
            <person name="Hammon N."/>
            <person name="Israni S."/>
            <person name="Pitluck S."/>
            <person name="Chain P."/>
            <person name="Malfatti S."/>
            <person name="Shin M."/>
            <person name="Vergez L."/>
            <person name="Schmutz J."/>
            <person name="Larimer F."/>
            <person name="Land M."/>
            <person name="Hauser L."/>
            <person name="Kyrpides N."/>
            <person name="Lykidis A."/>
            <person name="Richardson P."/>
        </authorList>
    </citation>
    <scope>NUCLEOTIDE SEQUENCE [LARGE SCALE GENOMIC DNA]</scope>
    <source>
        <strain evidence="4">ATCC 25196 / NCIMB 11849 / C 71</strain>
    </source>
</reference>
<protein>
    <submittedName>
        <fullName evidence="2">Glyoxalase/bleomycin resistance protein/dioxygenase</fullName>
    </submittedName>
</protein>
<dbReference type="OrthoDB" id="9798430at2"/>
<reference evidence="3 5" key="4">
    <citation type="submission" date="2016-10" db="EMBL/GenBank/DDBJ databases">
        <authorList>
            <person name="de Groot N.N."/>
        </authorList>
    </citation>
    <scope>NUCLEOTIDE SEQUENCE [LARGE SCALE GENOMIC DNA]</scope>
    <source>
        <strain evidence="3 5">Nl13</strain>
    </source>
</reference>
<sequence>MSEKTKPHMVGINHIALEVGDIEEALAFYGRIFTFKLRGRSQGAAFIDMGDQFIALMEGRSQSPDDDRHFGLVVDDRSNVRELAEAAGATVLEGGFLDFLDPWGNRVQVVEYGDIQFTKIPGVLKYMELELEKTENAKAELQKKGIGT</sequence>
<gene>
    <name evidence="2" type="ordered locus">Nmul_A2089</name>
    <name evidence="3" type="ORF">SAMN05216403_1267</name>
</gene>
<evidence type="ECO:0000313" key="4">
    <source>
        <dbReference type="Proteomes" id="UP000002718"/>
    </source>
</evidence>
<dbReference type="KEGG" id="nmu:Nmul_A2089"/>
<evidence type="ECO:0000313" key="2">
    <source>
        <dbReference type="EMBL" id="ABB75382.1"/>
    </source>
</evidence>
<evidence type="ECO:0000259" key="1">
    <source>
        <dbReference type="PROSITE" id="PS51819"/>
    </source>
</evidence>
<dbReference type="PROSITE" id="PS51819">
    <property type="entry name" value="VOC"/>
    <property type="match status" value="1"/>
</dbReference>
<evidence type="ECO:0000313" key="5">
    <source>
        <dbReference type="Proteomes" id="UP000236751"/>
    </source>
</evidence>
<dbReference type="eggNOG" id="COG0346">
    <property type="taxonomic scope" value="Bacteria"/>
</dbReference>
<dbReference type="InterPro" id="IPR004360">
    <property type="entry name" value="Glyas_Fos-R_dOase_dom"/>
</dbReference>
<dbReference type="InterPro" id="IPR037523">
    <property type="entry name" value="VOC_core"/>
</dbReference>
<dbReference type="Proteomes" id="UP000002718">
    <property type="component" value="Chromosome"/>
</dbReference>
<evidence type="ECO:0000313" key="3">
    <source>
        <dbReference type="EMBL" id="SEG05937.1"/>
    </source>
</evidence>
<dbReference type="SUPFAM" id="SSF54593">
    <property type="entry name" value="Glyoxalase/Bleomycin resistance protein/Dihydroxybiphenyl dioxygenase"/>
    <property type="match status" value="1"/>
</dbReference>